<organism evidence="2 3">
    <name type="scientific">Candidatus Woesebacteria bacterium RIFCSPHIGHO2_01_FULL_40_22</name>
    <dbReference type="NCBI Taxonomy" id="1802499"/>
    <lineage>
        <taxon>Bacteria</taxon>
        <taxon>Candidatus Woeseibacteriota</taxon>
    </lineage>
</organism>
<name>A0A1F7YJB3_9BACT</name>
<dbReference type="AlphaFoldDB" id="A0A1F7YJB3"/>
<dbReference type="Gene3D" id="3.30.700.10">
    <property type="entry name" value="Glycoprotein, Type 4 Pilin"/>
    <property type="match status" value="1"/>
</dbReference>
<protein>
    <recommendedName>
        <fullName evidence="4">Type II secretion system protein GspG C-terminal domain-containing protein</fullName>
    </recommendedName>
</protein>
<keyword evidence="1" id="KW-0812">Transmembrane</keyword>
<evidence type="ECO:0000313" key="2">
    <source>
        <dbReference type="EMBL" id="OGM27357.1"/>
    </source>
</evidence>
<accession>A0A1F7YJB3</accession>
<dbReference type="EMBL" id="MGGL01000004">
    <property type="protein sequence ID" value="OGM27357.1"/>
    <property type="molecule type" value="Genomic_DNA"/>
</dbReference>
<evidence type="ECO:0008006" key="4">
    <source>
        <dbReference type="Google" id="ProtNLM"/>
    </source>
</evidence>
<keyword evidence="1" id="KW-1133">Transmembrane helix</keyword>
<evidence type="ECO:0000313" key="3">
    <source>
        <dbReference type="Proteomes" id="UP000179221"/>
    </source>
</evidence>
<proteinExistence type="predicted"/>
<gene>
    <name evidence="2" type="ORF">A2628_00960</name>
</gene>
<dbReference type="Proteomes" id="UP000179221">
    <property type="component" value="Unassembled WGS sequence"/>
</dbReference>
<sequence>MKPFTKSEIKGVSIILLVIFSVTAINLKVALRRARDAQRRDDVGALDSALNKYQVDFGFFPPSTTDGKILACKGPNYSPLPENMEKEERMKAFLAMLKGCVWGKDAFRDVNDDSYPPYIKILPADPKSDEGISYFYISNGNRFQIYTYLEGGDGEIGFRQGIVDRQLPCGNQICNFGRSYGATPLEKSIEEYENDILGK</sequence>
<evidence type="ECO:0000256" key="1">
    <source>
        <dbReference type="SAM" id="Phobius"/>
    </source>
</evidence>
<keyword evidence="1" id="KW-0472">Membrane</keyword>
<comment type="caution">
    <text evidence="2">The sequence shown here is derived from an EMBL/GenBank/DDBJ whole genome shotgun (WGS) entry which is preliminary data.</text>
</comment>
<reference evidence="2 3" key="1">
    <citation type="journal article" date="2016" name="Nat. Commun.">
        <title>Thousands of microbial genomes shed light on interconnected biogeochemical processes in an aquifer system.</title>
        <authorList>
            <person name="Anantharaman K."/>
            <person name="Brown C.T."/>
            <person name="Hug L.A."/>
            <person name="Sharon I."/>
            <person name="Castelle C.J."/>
            <person name="Probst A.J."/>
            <person name="Thomas B.C."/>
            <person name="Singh A."/>
            <person name="Wilkins M.J."/>
            <person name="Karaoz U."/>
            <person name="Brodie E.L."/>
            <person name="Williams K.H."/>
            <person name="Hubbard S.S."/>
            <person name="Banfield J.F."/>
        </authorList>
    </citation>
    <scope>NUCLEOTIDE SEQUENCE [LARGE SCALE GENOMIC DNA]</scope>
</reference>
<feature type="transmembrane region" description="Helical" evidence="1">
    <location>
        <begin position="12"/>
        <end position="31"/>
    </location>
</feature>